<dbReference type="Gene3D" id="3.90.79.10">
    <property type="entry name" value="Nucleoside Triphosphate Pyrophosphohydrolase"/>
    <property type="match status" value="1"/>
</dbReference>
<dbReference type="InterPro" id="IPR000086">
    <property type="entry name" value="NUDIX_hydrolase_dom"/>
</dbReference>
<name>A0A9W8TLZ6_9PEZI</name>
<accession>A0A9W8TLZ6</accession>
<gene>
    <name evidence="3" type="ORF">NPX13_g6194</name>
</gene>
<dbReference type="InterPro" id="IPR051325">
    <property type="entry name" value="Nudix_hydrolase_domain"/>
</dbReference>
<dbReference type="SUPFAM" id="SSF55811">
    <property type="entry name" value="Nudix"/>
    <property type="match status" value="1"/>
</dbReference>
<dbReference type="PANTHER" id="PTHR21340">
    <property type="entry name" value="DIADENOSINE 5,5-P1,P4-TETRAPHOSPHATE PYROPHOSPHOHYDROLASE MUTT"/>
    <property type="match status" value="1"/>
</dbReference>
<protein>
    <recommendedName>
        <fullName evidence="2">Nudix hydrolase domain-containing protein</fullName>
    </recommendedName>
</protein>
<feature type="domain" description="Nudix hydrolase" evidence="2">
    <location>
        <begin position="15"/>
        <end position="169"/>
    </location>
</feature>
<dbReference type="AlphaFoldDB" id="A0A9W8TLZ6"/>
<evidence type="ECO:0000313" key="4">
    <source>
        <dbReference type="Proteomes" id="UP001148614"/>
    </source>
</evidence>
<evidence type="ECO:0000256" key="1">
    <source>
        <dbReference type="ARBA" id="ARBA00022801"/>
    </source>
</evidence>
<dbReference type="Proteomes" id="UP001148614">
    <property type="component" value="Unassembled WGS sequence"/>
</dbReference>
<keyword evidence="4" id="KW-1185">Reference proteome</keyword>
<dbReference type="PANTHER" id="PTHR21340:SF0">
    <property type="entry name" value="BIS(5'-NUCLEOSYL)-TETRAPHOSPHATASE [ASYMMETRICAL]"/>
    <property type="match status" value="1"/>
</dbReference>
<dbReference type="PROSITE" id="PS51462">
    <property type="entry name" value="NUDIX"/>
    <property type="match status" value="1"/>
</dbReference>
<evidence type="ECO:0000313" key="3">
    <source>
        <dbReference type="EMBL" id="KAJ3569101.1"/>
    </source>
</evidence>
<sequence length="178" mass="20158">MATSRFETEVYTAEGYVESAGTILFRLSTCEICVLHLLSRDEYILAKGRRNVGESRAATALRETTEETGVPCYLLPINLHSRACPPGGEVDLPDKVRLFDNACEPIGMHLRRLGENNIKIIWWYVAAVSEGEPVGQHEDRYQVEFYKYEEALGKLTYENDRALVRKAVESVESTIRTI</sequence>
<dbReference type="GO" id="GO:0006167">
    <property type="term" value="P:AMP biosynthetic process"/>
    <property type="evidence" value="ECO:0007669"/>
    <property type="project" value="TreeGrafter"/>
</dbReference>
<dbReference type="OrthoDB" id="10259236at2759"/>
<proteinExistence type="predicted"/>
<dbReference type="PROSITE" id="PS00893">
    <property type="entry name" value="NUDIX_BOX"/>
    <property type="match status" value="1"/>
</dbReference>
<dbReference type="GO" id="GO:0004081">
    <property type="term" value="F:bis(5'-nucleosyl)-tetraphosphatase (asymmetrical) activity"/>
    <property type="evidence" value="ECO:0007669"/>
    <property type="project" value="TreeGrafter"/>
</dbReference>
<dbReference type="GO" id="GO:0006754">
    <property type="term" value="P:ATP biosynthetic process"/>
    <property type="evidence" value="ECO:0007669"/>
    <property type="project" value="TreeGrafter"/>
</dbReference>
<organism evidence="3 4">
    <name type="scientific">Xylaria arbuscula</name>
    <dbReference type="NCBI Taxonomy" id="114810"/>
    <lineage>
        <taxon>Eukaryota</taxon>
        <taxon>Fungi</taxon>
        <taxon>Dikarya</taxon>
        <taxon>Ascomycota</taxon>
        <taxon>Pezizomycotina</taxon>
        <taxon>Sordariomycetes</taxon>
        <taxon>Xylariomycetidae</taxon>
        <taxon>Xylariales</taxon>
        <taxon>Xylariaceae</taxon>
        <taxon>Xylaria</taxon>
    </lineage>
</organism>
<reference evidence="3" key="1">
    <citation type="submission" date="2022-07" db="EMBL/GenBank/DDBJ databases">
        <title>Genome Sequence of Xylaria arbuscula.</title>
        <authorList>
            <person name="Buettner E."/>
        </authorList>
    </citation>
    <scope>NUCLEOTIDE SEQUENCE</scope>
    <source>
        <strain evidence="3">VT107</strain>
    </source>
</reference>
<keyword evidence="1" id="KW-0378">Hydrolase</keyword>
<dbReference type="VEuPathDB" id="FungiDB:F4678DRAFT_274727"/>
<dbReference type="InterPro" id="IPR015797">
    <property type="entry name" value="NUDIX_hydrolase-like_dom_sf"/>
</dbReference>
<comment type="caution">
    <text evidence="3">The sequence shown here is derived from an EMBL/GenBank/DDBJ whole genome shotgun (WGS) entry which is preliminary data.</text>
</comment>
<dbReference type="InterPro" id="IPR020084">
    <property type="entry name" value="NUDIX_hydrolase_CS"/>
</dbReference>
<evidence type="ECO:0000259" key="2">
    <source>
        <dbReference type="PROSITE" id="PS51462"/>
    </source>
</evidence>
<dbReference type="EMBL" id="JANPWZ010001068">
    <property type="protein sequence ID" value="KAJ3569101.1"/>
    <property type="molecule type" value="Genomic_DNA"/>
</dbReference>